<proteinExistence type="predicted"/>
<keyword evidence="5" id="KW-0067">ATP-binding</keyword>
<evidence type="ECO:0000256" key="3">
    <source>
        <dbReference type="ARBA" id="ARBA00022692"/>
    </source>
</evidence>
<feature type="transmembrane region" description="Helical" evidence="8">
    <location>
        <begin position="519"/>
        <end position="535"/>
    </location>
</feature>
<dbReference type="SUPFAM" id="SSF52540">
    <property type="entry name" value="P-loop containing nucleoside triphosphate hydrolases"/>
    <property type="match status" value="1"/>
</dbReference>
<keyword evidence="4" id="KW-0547">Nucleotide-binding</keyword>
<dbReference type="PANTHER" id="PTHR48041:SF91">
    <property type="entry name" value="ABC TRANSPORTER G FAMILY MEMBER 28"/>
    <property type="match status" value="1"/>
</dbReference>
<gene>
    <name evidence="10" type="ORF">CCMP2556_LOCUS13724</name>
</gene>
<comment type="caution">
    <text evidence="10">The sequence shown here is derived from an EMBL/GenBank/DDBJ whole genome shotgun (WGS) entry which is preliminary data.</text>
</comment>
<dbReference type="InterPro" id="IPR043926">
    <property type="entry name" value="ABCG_dom"/>
</dbReference>
<keyword evidence="3 8" id="KW-0812">Transmembrane</keyword>
<evidence type="ECO:0000313" key="10">
    <source>
        <dbReference type="EMBL" id="CAK9019594.1"/>
    </source>
</evidence>
<evidence type="ECO:0000256" key="2">
    <source>
        <dbReference type="ARBA" id="ARBA00022448"/>
    </source>
</evidence>
<dbReference type="EMBL" id="CAXAMN010006891">
    <property type="protein sequence ID" value="CAK9019594.1"/>
    <property type="molecule type" value="Genomic_DNA"/>
</dbReference>
<evidence type="ECO:0000256" key="4">
    <source>
        <dbReference type="ARBA" id="ARBA00022741"/>
    </source>
</evidence>
<sequence length="744" mass="82765">MVDPYLWEHCMLGITLLGYAVLAINAFINRRQRWQLSEESKMMSECERCSVELANSLIPTSKAVPEYRFRGMRLKMSSIRIEFDNLGVKLKSTGQCIVEGVSGEFRPKRVAAIMGPSGAGKTTFMNALCGRSWTAHPRTTTGAIRINGQTSSIAEVKQLRGFVPQDDADRRWIASNRGENLRPLETRYRFKEMINNIVEDVLNVMQLLDVQHSIVGNVEKRGISGGGQRKRVNIGLELAARPTILMLDEPTSGLDASTALEIIRSVKRLTAIGMTVVMVVHQPRYSLFTLFDDLLLLGLGGRTVYLGKSEGALPYFRNLGFQMPQHENPADWFMDVISGRVRNEKDPDLQPRQLADAWAELITVMPEELELGHDTSEGQHDSFAFTKALNGKLSSAGYEDVDELSQEQFLNFLDTMQIKRPSEASWARLMERMGFEDGFISRQKLVFFLLGLRGSFSQEPGTRGIGDFISSASESSKETSVSGIPTGKKLGRRGRFLIQYPILLHQNSIRWARDWKHKLISTCLIMFAAAVFGAPCQDKLIPENILCPLKINISHLPIGTLSSIACLHIFGSDRPLFWRESASGVGVTAFYLARLTVSLFDVLMWSYLHTAVWMLFSQAPCSFWMWLIAFRMTAMCASGVGIFMSTLVPKQNSTLATAVVILVMGGAMSEPQVIADAEGLSSALAFVSPFTWTAGQNYLALIDTSGGEEAVDFYAVMIMEGYQKILLCLGGKEFGVPDFDVHFL</sequence>
<dbReference type="InterPro" id="IPR050352">
    <property type="entry name" value="ABCG_transporters"/>
</dbReference>
<dbReference type="Pfam" id="PF00005">
    <property type="entry name" value="ABC_tran"/>
    <property type="match status" value="1"/>
</dbReference>
<evidence type="ECO:0000256" key="7">
    <source>
        <dbReference type="ARBA" id="ARBA00023136"/>
    </source>
</evidence>
<evidence type="ECO:0000256" key="5">
    <source>
        <dbReference type="ARBA" id="ARBA00022840"/>
    </source>
</evidence>
<comment type="subcellular location">
    <subcellularLocation>
        <location evidence="1">Membrane</location>
        <topology evidence="1">Multi-pass membrane protein</topology>
    </subcellularLocation>
</comment>
<accession>A0ABP0JZ50</accession>
<name>A0ABP0JZ50_9DINO</name>
<feature type="transmembrane region" description="Helical" evidence="8">
    <location>
        <begin position="555"/>
        <end position="572"/>
    </location>
</feature>
<dbReference type="InterPro" id="IPR003593">
    <property type="entry name" value="AAA+_ATPase"/>
</dbReference>
<evidence type="ECO:0000256" key="6">
    <source>
        <dbReference type="ARBA" id="ARBA00022989"/>
    </source>
</evidence>
<protein>
    <recommendedName>
        <fullName evidence="9">ABC transporter domain-containing protein</fullName>
    </recommendedName>
</protein>
<feature type="transmembrane region" description="Helical" evidence="8">
    <location>
        <begin position="6"/>
        <end position="28"/>
    </location>
</feature>
<dbReference type="PANTHER" id="PTHR48041">
    <property type="entry name" value="ABC TRANSPORTER G FAMILY MEMBER 28"/>
    <property type="match status" value="1"/>
</dbReference>
<feature type="domain" description="ABC transporter" evidence="9">
    <location>
        <begin position="81"/>
        <end position="325"/>
    </location>
</feature>
<keyword evidence="2" id="KW-0813">Transport</keyword>
<dbReference type="Pfam" id="PF19055">
    <property type="entry name" value="ABC2_membrane_7"/>
    <property type="match status" value="2"/>
</dbReference>
<dbReference type="InterPro" id="IPR027417">
    <property type="entry name" value="P-loop_NTPase"/>
</dbReference>
<dbReference type="Gene3D" id="3.40.50.300">
    <property type="entry name" value="P-loop containing nucleotide triphosphate hydrolases"/>
    <property type="match status" value="1"/>
</dbReference>
<organism evidence="10 11">
    <name type="scientific">Durusdinium trenchii</name>
    <dbReference type="NCBI Taxonomy" id="1381693"/>
    <lineage>
        <taxon>Eukaryota</taxon>
        <taxon>Sar</taxon>
        <taxon>Alveolata</taxon>
        <taxon>Dinophyceae</taxon>
        <taxon>Suessiales</taxon>
        <taxon>Symbiodiniaceae</taxon>
        <taxon>Durusdinium</taxon>
    </lineage>
</organism>
<evidence type="ECO:0000256" key="8">
    <source>
        <dbReference type="SAM" id="Phobius"/>
    </source>
</evidence>
<evidence type="ECO:0000259" key="9">
    <source>
        <dbReference type="PROSITE" id="PS50893"/>
    </source>
</evidence>
<dbReference type="SMART" id="SM00382">
    <property type="entry name" value="AAA"/>
    <property type="match status" value="1"/>
</dbReference>
<evidence type="ECO:0000313" key="11">
    <source>
        <dbReference type="Proteomes" id="UP001642484"/>
    </source>
</evidence>
<dbReference type="Proteomes" id="UP001642484">
    <property type="component" value="Unassembled WGS sequence"/>
</dbReference>
<reference evidence="10 11" key="1">
    <citation type="submission" date="2024-02" db="EMBL/GenBank/DDBJ databases">
        <authorList>
            <person name="Chen Y."/>
            <person name="Shah S."/>
            <person name="Dougan E. K."/>
            <person name="Thang M."/>
            <person name="Chan C."/>
        </authorList>
    </citation>
    <scope>NUCLEOTIDE SEQUENCE [LARGE SCALE GENOMIC DNA]</scope>
</reference>
<keyword evidence="7 8" id="KW-0472">Membrane</keyword>
<dbReference type="InterPro" id="IPR003439">
    <property type="entry name" value="ABC_transporter-like_ATP-bd"/>
</dbReference>
<evidence type="ECO:0000256" key="1">
    <source>
        <dbReference type="ARBA" id="ARBA00004141"/>
    </source>
</evidence>
<keyword evidence="11" id="KW-1185">Reference proteome</keyword>
<feature type="transmembrane region" description="Helical" evidence="8">
    <location>
        <begin position="584"/>
        <end position="608"/>
    </location>
</feature>
<feature type="transmembrane region" description="Helical" evidence="8">
    <location>
        <begin position="623"/>
        <end position="644"/>
    </location>
</feature>
<dbReference type="PROSITE" id="PS50893">
    <property type="entry name" value="ABC_TRANSPORTER_2"/>
    <property type="match status" value="1"/>
</dbReference>
<keyword evidence="6 8" id="KW-1133">Transmembrane helix</keyword>